<organism evidence="1 2">
    <name type="scientific">Brassica rapa subsp. trilocularis</name>
    <dbReference type="NCBI Taxonomy" id="1813537"/>
    <lineage>
        <taxon>Eukaryota</taxon>
        <taxon>Viridiplantae</taxon>
        <taxon>Streptophyta</taxon>
        <taxon>Embryophyta</taxon>
        <taxon>Tracheophyta</taxon>
        <taxon>Spermatophyta</taxon>
        <taxon>Magnoliopsida</taxon>
        <taxon>eudicotyledons</taxon>
        <taxon>Gunneridae</taxon>
        <taxon>Pentapetalae</taxon>
        <taxon>rosids</taxon>
        <taxon>malvids</taxon>
        <taxon>Brassicales</taxon>
        <taxon>Brassicaceae</taxon>
        <taxon>Brassiceae</taxon>
        <taxon>Brassica</taxon>
    </lineage>
</organism>
<proteinExistence type="predicted"/>
<protein>
    <submittedName>
        <fullName evidence="1">Uncharacterized protein</fullName>
    </submittedName>
</protein>
<evidence type="ECO:0000313" key="2">
    <source>
        <dbReference type="Proteomes" id="UP000823674"/>
    </source>
</evidence>
<reference evidence="1 2" key="1">
    <citation type="submission" date="2021-03" db="EMBL/GenBank/DDBJ databases">
        <authorList>
            <person name="King G.J."/>
            <person name="Bancroft I."/>
            <person name="Baten A."/>
            <person name="Bloomfield J."/>
            <person name="Borpatragohain P."/>
            <person name="He Z."/>
            <person name="Irish N."/>
            <person name="Irwin J."/>
            <person name="Liu K."/>
            <person name="Mauleon R.P."/>
            <person name="Moore J."/>
            <person name="Morris R."/>
            <person name="Ostergaard L."/>
            <person name="Wang B."/>
            <person name="Wells R."/>
        </authorList>
    </citation>
    <scope>NUCLEOTIDE SEQUENCE [LARGE SCALE GENOMIC DNA]</scope>
    <source>
        <strain evidence="1">R-o-18</strain>
        <tissue evidence="1">Leaf</tissue>
    </source>
</reference>
<accession>A0ABQ7NQL1</accession>
<gene>
    <name evidence="1" type="primary">A02g513030.1_BraROA</name>
    <name evidence="1" type="ORF">IGI04_008709</name>
</gene>
<dbReference type="EMBL" id="JADBGQ010000002">
    <property type="protein sequence ID" value="KAG5412390.1"/>
    <property type="molecule type" value="Genomic_DNA"/>
</dbReference>
<name>A0ABQ7NQL1_BRACM</name>
<comment type="caution">
    <text evidence="1">The sequence shown here is derived from an EMBL/GenBank/DDBJ whole genome shotgun (WGS) entry which is preliminary data.</text>
</comment>
<keyword evidence="2" id="KW-1185">Reference proteome</keyword>
<feature type="non-terminal residue" evidence="1">
    <location>
        <position position="1"/>
    </location>
</feature>
<sequence length="66" mass="7378">FYQGHGGAKRYDPRHLLFVDGEVLATVVCGFSFSGNYHTVVNHGGHLQTTKTLFNYVMRIEGADFT</sequence>
<dbReference type="Proteomes" id="UP000823674">
    <property type="component" value="Chromosome A02"/>
</dbReference>
<evidence type="ECO:0000313" key="1">
    <source>
        <dbReference type="EMBL" id="KAG5412390.1"/>
    </source>
</evidence>